<name>A0A5B9W1V8_9BACT</name>
<keyword evidence="3" id="KW-1185">Reference proteome</keyword>
<feature type="transmembrane region" description="Helical" evidence="1">
    <location>
        <begin position="166"/>
        <end position="188"/>
    </location>
</feature>
<feature type="transmembrane region" description="Helical" evidence="1">
    <location>
        <begin position="120"/>
        <end position="145"/>
    </location>
</feature>
<evidence type="ECO:0000313" key="2">
    <source>
        <dbReference type="EMBL" id="QEH34642.1"/>
    </source>
</evidence>
<sequence>MNDVDDRLAGDPVWELFPAQSARPRATRLVRGSVVAGLVVLTYFLSPPLSVGIACLAVMHEDLRDGWRLSRTMPDKAGGAICALFAYSWGAFKLGVAGFASMMVIAMIAGHRADESRLMAGLATAALLWLGGFTASSVLAAAGLVKALRSGMRVWIGEGVNQARSLLLGMLLTGFTYFVLGPLTFLLARIPPGEGNQVVFIPLFMLGFVACVFVAPVGILLVLDWACRKVLAERPAKFGPKVPAVGKWDRT</sequence>
<keyword evidence="1" id="KW-0812">Transmembrane</keyword>
<organism evidence="2 3">
    <name type="scientific">Aquisphaera giovannonii</name>
    <dbReference type="NCBI Taxonomy" id="406548"/>
    <lineage>
        <taxon>Bacteria</taxon>
        <taxon>Pseudomonadati</taxon>
        <taxon>Planctomycetota</taxon>
        <taxon>Planctomycetia</taxon>
        <taxon>Isosphaerales</taxon>
        <taxon>Isosphaeraceae</taxon>
        <taxon>Aquisphaera</taxon>
    </lineage>
</organism>
<dbReference type="OrthoDB" id="278114at2"/>
<dbReference type="KEGG" id="agv:OJF2_31830"/>
<dbReference type="EMBL" id="CP042997">
    <property type="protein sequence ID" value="QEH34642.1"/>
    <property type="molecule type" value="Genomic_DNA"/>
</dbReference>
<proteinExistence type="predicted"/>
<feature type="transmembrane region" description="Helical" evidence="1">
    <location>
        <begin position="34"/>
        <end position="59"/>
    </location>
</feature>
<keyword evidence="1" id="KW-1133">Transmembrane helix</keyword>
<feature type="transmembrane region" description="Helical" evidence="1">
    <location>
        <begin position="80"/>
        <end position="108"/>
    </location>
</feature>
<reference evidence="2 3" key="1">
    <citation type="submission" date="2019-08" db="EMBL/GenBank/DDBJ databases">
        <title>Deep-cultivation of Planctomycetes and their phenomic and genomic characterization uncovers novel biology.</title>
        <authorList>
            <person name="Wiegand S."/>
            <person name="Jogler M."/>
            <person name="Boedeker C."/>
            <person name="Pinto D."/>
            <person name="Vollmers J."/>
            <person name="Rivas-Marin E."/>
            <person name="Kohn T."/>
            <person name="Peeters S.H."/>
            <person name="Heuer A."/>
            <person name="Rast P."/>
            <person name="Oberbeckmann S."/>
            <person name="Bunk B."/>
            <person name="Jeske O."/>
            <person name="Meyerdierks A."/>
            <person name="Storesund J.E."/>
            <person name="Kallscheuer N."/>
            <person name="Luecker S."/>
            <person name="Lage O.M."/>
            <person name="Pohl T."/>
            <person name="Merkel B.J."/>
            <person name="Hornburger P."/>
            <person name="Mueller R.-W."/>
            <person name="Bruemmer F."/>
            <person name="Labrenz M."/>
            <person name="Spormann A.M."/>
            <person name="Op den Camp H."/>
            <person name="Overmann J."/>
            <person name="Amann R."/>
            <person name="Jetten M.S.M."/>
            <person name="Mascher T."/>
            <person name="Medema M.H."/>
            <person name="Devos D.P."/>
            <person name="Kaster A.-K."/>
            <person name="Ovreas L."/>
            <person name="Rohde M."/>
            <person name="Galperin M.Y."/>
            <person name="Jogler C."/>
        </authorList>
    </citation>
    <scope>NUCLEOTIDE SEQUENCE [LARGE SCALE GENOMIC DNA]</scope>
    <source>
        <strain evidence="2 3">OJF2</strain>
    </source>
</reference>
<evidence type="ECO:0000256" key="1">
    <source>
        <dbReference type="SAM" id="Phobius"/>
    </source>
</evidence>
<evidence type="ECO:0000313" key="3">
    <source>
        <dbReference type="Proteomes" id="UP000324233"/>
    </source>
</evidence>
<gene>
    <name evidence="2" type="ORF">OJF2_31830</name>
</gene>
<dbReference type="RefSeq" id="WP_148594534.1">
    <property type="nucleotide sequence ID" value="NZ_CP042997.1"/>
</dbReference>
<protein>
    <submittedName>
        <fullName evidence="2">Uncharacterized protein</fullName>
    </submittedName>
</protein>
<keyword evidence="1" id="KW-0472">Membrane</keyword>
<dbReference type="Proteomes" id="UP000324233">
    <property type="component" value="Chromosome"/>
</dbReference>
<feature type="transmembrane region" description="Helical" evidence="1">
    <location>
        <begin position="200"/>
        <end position="223"/>
    </location>
</feature>
<accession>A0A5B9W1V8</accession>
<dbReference type="AlphaFoldDB" id="A0A5B9W1V8"/>